<dbReference type="OMA" id="MCHDHFY"/>
<dbReference type="InterPro" id="IPR003395">
    <property type="entry name" value="RecF/RecN/SMC_N"/>
</dbReference>
<evidence type="ECO:0000256" key="5">
    <source>
        <dbReference type="ARBA" id="ARBA00022741"/>
    </source>
</evidence>
<dbReference type="GO" id="GO:0003684">
    <property type="term" value="F:damaged DNA binding"/>
    <property type="evidence" value="ECO:0007669"/>
    <property type="project" value="TreeGrafter"/>
</dbReference>
<evidence type="ECO:0000256" key="2">
    <source>
        <dbReference type="ARBA" id="ARBA00004286"/>
    </source>
</evidence>
<keyword evidence="5" id="KW-0547">Nucleotide-binding</keyword>
<evidence type="ECO:0000256" key="12">
    <source>
        <dbReference type="SAM" id="Coils"/>
    </source>
</evidence>
<dbReference type="OrthoDB" id="10072614at2759"/>
<dbReference type="InterPro" id="IPR027417">
    <property type="entry name" value="P-loop_NTPase"/>
</dbReference>
<dbReference type="HOGENOM" id="CLU_009063_0_0_1"/>
<dbReference type="GO" id="GO:0035861">
    <property type="term" value="C:site of double-strand break"/>
    <property type="evidence" value="ECO:0007669"/>
    <property type="project" value="TreeGrafter"/>
</dbReference>
<evidence type="ECO:0000256" key="10">
    <source>
        <dbReference type="ARBA" id="ARBA00023204"/>
    </source>
</evidence>
<dbReference type="PhylomeDB" id="B4NAG6"/>
<feature type="domain" description="RecF/RecN/SMC N-terminal" evidence="14">
    <location>
        <begin position="76"/>
        <end position="1061"/>
    </location>
</feature>
<dbReference type="KEGG" id="dwi:6647854"/>
<dbReference type="STRING" id="7260.B4NAG6"/>
<sequence>MHQSRNRRKPSSDDDSNMSAPRKKRARRDQDSETLCDEPSTSQHLSTTSQRNASSFLHEPTLPSGGFDRCGKVISMRLTNFMCHSNFFLSFGPNINFLVGSNGSGKSAVITALALGLTSNARATNRASTIQKLIRNGETSASIEITLSNIGSCRFKPDIYGPHITVVRHIRQSSSTYDMKDAHGKSVSKKLDEIRRMLLRFGIYAENPIFLLNQDAAREFLKTLEPSSNYKLVMKATQLDNCALSLAECHKQRCTFNKELENEELKRNHLKAQLEVEEDKLTALQNKENFKIKLTEAKAKLAWKSVTRFQEELAKFEKSLSLIQAKKAALEKNTSNKESTQTAFSQQLSEFEATKRRIMEAYKAQEAKVRASKLIVEEKALEAMRLKDQIKNSERRIKEEEHSLEACKKYVENYHADYTKVNQLKEDHANTLAILKTEMAKNEELLTKVRDEQLQMKEQIAALKEHTEELRNEHNKLQGNKQNFQLEIKSLTRNQANKLSVYGEQAMHVVNKLRVQYTGSNKFYMPRGPVGQYITVPNPKYRELVENELRSCLNGYIVNSDKDLQSLRVLLHQIYPGGNIPPIYKTPFGDRAYNISKHKVRTTTPNTTVLIDEICCEDPVVMNYLIDMFRIETVLVTESKEIAEFLTSESENVPPNLSRVVVPNLGLEYTPSPNYGVYSKRSRPARYIQVDVHERITQLQNELYSLQEREGPLEFNFGQARQRLESAISEIQTKKSIIERYYKENEKAMQKIIAIENYEYQELPEYDRLKTSLADSTEKIKSVQKEREELEKKLLEVQKKITIAGTSQSDEAKLLTQITNQVNAVEEESSNLESKIRSIDLHYEENTRNLKKTLELEREFISKKKAMESDLAKAREEAEKLGDFVSTNQTEEQIRDQIGSYKSKIKQLEKSTYSIDQVEHDVAELRTKLNIQEKEFRIIESVVKKLRMAYHERAQLFQKSRHHYFTMVQFQFEVALGLRNFRVSFNSNYREKIWEINVYPPSGNETSNTRSLSGGERSFTTVSLLKGLWSTSEHPFYFLDEYDVFTDEVNRKFITQILINEGMDHKRRQYCFLTPQDTEVEASNFIKVHKLEPPER</sequence>
<organism evidence="15 16">
    <name type="scientific">Drosophila willistoni</name>
    <name type="common">Fruit fly</name>
    <dbReference type="NCBI Taxonomy" id="7260"/>
    <lineage>
        <taxon>Eukaryota</taxon>
        <taxon>Metazoa</taxon>
        <taxon>Ecdysozoa</taxon>
        <taxon>Arthropoda</taxon>
        <taxon>Hexapoda</taxon>
        <taxon>Insecta</taxon>
        <taxon>Pterygota</taxon>
        <taxon>Neoptera</taxon>
        <taxon>Endopterygota</taxon>
        <taxon>Diptera</taxon>
        <taxon>Brachycera</taxon>
        <taxon>Muscomorpha</taxon>
        <taxon>Ephydroidea</taxon>
        <taxon>Drosophilidae</taxon>
        <taxon>Drosophila</taxon>
        <taxon>Sophophora</taxon>
    </lineage>
</organism>
<evidence type="ECO:0000259" key="14">
    <source>
        <dbReference type="Pfam" id="PF02463"/>
    </source>
</evidence>
<keyword evidence="7" id="KW-0067">ATP-binding</keyword>
<evidence type="ECO:0000256" key="7">
    <source>
        <dbReference type="ARBA" id="ARBA00022840"/>
    </source>
</evidence>
<dbReference type="PANTHER" id="PTHR19306">
    <property type="entry name" value="STRUCTURAL MAINTENANCE OF CHROMOSOMES 5,6 SMC5, SMC6"/>
    <property type="match status" value="1"/>
</dbReference>
<keyword evidence="10" id="KW-0234">DNA repair</keyword>
<dbReference type="EMBL" id="CH964232">
    <property type="protein sequence ID" value="EDW80780.1"/>
    <property type="molecule type" value="Genomic_DNA"/>
</dbReference>
<evidence type="ECO:0000313" key="15">
    <source>
        <dbReference type="EMBL" id="EDW80780.1"/>
    </source>
</evidence>
<keyword evidence="11" id="KW-0539">Nucleus</keyword>
<proteinExistence type="inferred from homology"/>
<keyword evidence="9" id="KW-0233">DNA recombination</keyword>
<evidence type="ECO:0000256" key="8">
    <source>
        <dbReference type="ARBA" id="ARBA00023054"/>
    </source>
</evidence>
<evidence type="ECO:0000256" key="3">
    <source>
        <dbReference type="ARBA" id="ARBA00006793"/>
    </source>
</evidence>
<feature type="coiled-coil region" evidence="12">
    <location>
        <begin position="432"/>
        <end position="494"/>
    </location>
</feature>
<dbReference type="PANTHER" id="PTHR19306:SF6">
    <property type="entry name" value="STRUCTURAL MAINTENANCE OF CHROMOSOMES PROTEIN 6"/>
    <property type="match status" value="1"/>
</dbReference>
<dbReference type="GO" id="GO:0003697">
    <property type="term" value="F:single-stranded DNA binding"/>
    <property type="evidence" value="ECO:0007669"/>
    <property type="project" value="TreeGrafter"/>
</dbReference>
<evidence type="ECO:0000256" key="1">
    <source>
        <dbReference type="ARBA" id="ARBA00004123"/>
    </source>
</evidence>
<protein>
    <recommendedName>
        <fullName evidence="14">RecF/RecN/SMC N-terminal domain-containing protein</fullName>
    </recommendedName>
</protein>
<dbReference type="Gene3D" id="3.40.50.300">
    <property type="entry name" value="P-loop containing nucleotide triphosphate hydrolases"/>
    <property type="match status" value="2"/>
</dbReference>
<evidence type="ECO:0000256" key="13">
    <source>
        <dbReference type="SAM" id="MobiDB-lite"/>
    </source>
</evidence>
<dbReference type="AlphaFoldDB" id="B4NAG6"/>
<dbReference type="Proteomes" id="UP000007798">
    <property type="component" value="Unassembled WGS sequence"/>
</dbReference>
<evidence type="ECO:0000313" key="16">
    <source>
        <dbReference type="Proteomes" id="UP000007798"/>
    </source>
</evidence>
<keyword evidence="6" id="KW-0227">DNA damage</keyword>
<feature type="compositionally biased region" description="Polar residues" evidence="13">
    <location>
        <begin position="39"/>
        <end position="55"/>
    </location>
</feature>
<gene>
    <name evidence="15" type="primary">Dwil\GK11716</name>
    <name evidence="15" type="ORF">Dwil_GK11716</name>
</gene>
<accession>B4NAG6</accession>
<evidence type="ECO:0000256" key="9">
    <source>
        <dbReference type="ARBA" id="ARBA00023172"/>
    </source>
</evidence>
<name>B4NAG6_DROWI</name>
<dbReference type="SUPFAM" id="SSF52540">
    <property type="entry name" value="P-loop containing nucleoside triphosphate hydrolases"/>
    <property type="match status" value="1"/>
</dbReference>
<dbReference type="GO" id="GO:0042585">
    <property type="term" value="C:germinal vesicle"/>
    <property type="evidence" value="ECO:0007669"/>
    <property type="project" value="EnsemblMetazoa"/>
</dbReference>
<feature type="coiled-coil region" evidence="12">
    <location>
        <begin position="766"/>
        <end position="935"/>
    </location>
</feature>
<reference evidence="15 16" key="1">
    <citation type="journal article" date="2007" name="Nature">
        <title>Evolution of genes and genomes on the Drosophila phylogeny.</title>
        <authorList>
            <consortium name="Drosophila 12 Genomes Consortium"/>
            <person name="Clark A.G."/>
            <person name="Eisen M.B."/>
            <person name="Smith D.R."/>
            <person name="Bergman C.M."/>
            <person name="Oliver B."/>
            <person name="Markow T.A."/>
            <person name="Kaufman T.C."/>
            <person name="Kellis M."/>
            <person name="Gelbart W."/>
            <person name="Iyer V.N."/>
            <person name="Pollard D.A."/>
            <person name="Sackton T.B."/>
            <person name="Larracuente A.M."/>
            <person name="Singh N.D."/>
            <person name="Abad J.P."/>
            <person name="Abt D.N."/>
            <person name="Adryan B."/>
            <person name="Aguade M."/>
            <person name="Akashi H."/>
            <person name="Anderson W.W."/>
            <person name="Aquadro C.F."/>
            <person name="Ardell D.H."/>
            <person name="Arguello R."/>
            <person name="Artieri C.G."/>
            <person name="Barbash D.A."/>
            <person name="Barker D."/>
            <person name="Barsanti P."/>
            <person name="Batterham P."/>
            <person name="Batzoglou S."/>
            <person name="Begun D."/>
            <person name="Bhutkar A."/>
            <person name="Blanco E."/>
            <person name="Bosak S.A."/>
            <person name="Bradley R.K."/>
            <person name="Brand A.D."/>
            <person name="Brent M.R."/>
            <person name="Brooks A.N."/>
            <person name="Brown R.H."/>
            <person name="Butlin R.K."/>
            <person name="Caggese C."/>
            <person name="Calvi B.R."/>
            <person name="Bernardo de Carvalho A."/>
            <person name="Caspi A."/>
            <person name="Castrezana S."/>
            <person name="Celniker S.E."/>
            <person name="Chang J.L."/>
            <person name="Chapple C."/>
            <person name="Chatterji S."/>
            <person name="Chinwalla A."/>
            <person name="Civetta A."/>
            <person name="Clifton S.W."/>
            <person name="Comeron J.M."/>
            <person name="Costello J.C."/>
            <person name="Coyne J.A."/>
            <person name="Daub J."/>
            <person name="David R.G."/>
            <person name="Delcher A.L."/>
            <person name="Delehaunty K."/>
            <person name="Do C.B."/>
            <person name="Ebling H."/>
            <person name="Edwards K."/>
            <person name="Eickbush T."/>
            <person name="Evans J.D."/>
            <person name="Filipski A."/>
            <person name="Findeiss S."/>
            <person name="Freyhult E."/>
            <person name="Fulton L."/>
            <person name="Fulton R."/>
            <person name="Garcia A.C."/>
            <person name="Gardiner A."/>
            <person name="Garfield D.A."/>
            <person name="Garvin B.E."/>
            <person name="Gibson G."/>
            <person name="Gilbert D."/>
            <person name="Gnerre S."/>
            <person name="Godfrey J."/>
            <person name="Good R."/>
            <person name="Gotea V."/>
            <person name="Gravely B."/>
            <person name="Greenberg A.J."/>
            <person name="Griffiths-Jones S."/>
            <person name="Gross S."/>
            <person name="Guigo R."/>
            <person name="Gustafson E.A."/>
            <person name="Haerty W."/>
            <person name="Hahn M.W."/>
            <person name="Halligan D.L."/>
            <person name="Halpern A.L."/>
            <person name="Halter G.M."/>
            <person name="Han M.V."/>
            <person name="Heger A."/>
            <person name="Hillier L."/>
            <person name="Hinrichs A.S."/>
            <person name="Holmes I."/>
            <person name="Hoskins R.A."/>
            <person name="Hubisz M.J."/>
            <person name="Hultmark D."/>
            <person name="Huntley M.A."/>
            <person name="Jaffe D.B."/>
            <person name="Jagadeeshan S."/>
            <person name="Jeck W.R."/>
            <person name="Johnson J."/>
            <person name="Jones C.D."/>
            <person name="Jordan W.C."/>
            <person name="Karpen G.H."/>
            <person name="Kataoka E."/>
            <person name="Keightley P.D."/>
            <person name="Kheradpour P."/>
            <person name="Kirkness E.F."/>
            <person name="Koerich L.B."/>
            <person name="Kristiansen K."/>
            <person name="Kudrna D."/>
            <person name="Kulathinal R.J."/>
            <person name="Kumar S."/>
            <person name="Kwok R."/>
            <person name="Lander E."/>
            <person name="Langley C.H."/>
            <person name="Lapoint R."/>
            <person name="Lazzaro B.P."/>
            <person name="Lee S.J."/>
            <person name="Levesque L."/>
            <person name="Li R."/>
            <person name="Lin C.F."/>
            <person name="Lin M.F."/>
            <person name="Lindblad-Toh K."/>
            <person name="Llopart A."/>
            <person name="Long M."/>
            <person name="Low L."/>
            <person name="Lozovsky E."/>
            <person name="Lu J."/>
            <person name="Luo M."/>
            <person name="Machado C.A."/>
            <person name="Makalowski W."/>
            <person name="Marzo M."/>
            <person name="Matsuda M."/>
            <person name="Matzkin L."/>
            <person name="McAllister B."/>
            <person name="McBride C.S."/>
            <person name="McKernan B."/>
            <person name="McKernan K."/>
            <person name="Mendez-Lago M."/>
            <person name="Minx P."/>
            <person name="Mollenhauer M.U."/>
            <person name="Montooth K."/>
            <person name="Mount S.M."/>
            <person name="Mu X."/>
            <person name="Myers E."/>
            <person name="Negre B."/>
            <person name="Newfeld S."/>
            <person name="Nielsen R."/>
            <person name="Noor M.A."/>
            <person name="O'Grady P."/>
            <person name="Pachter L."/>
            <person name="Papaceit M."/>
            <person name="Parisi M.J."/>
            <person name="Parisi M."/>
            <person name="Parts L."/>
            <person name="Pedersen J.S."/>
            <person name="Pesole G."/>
            <person name="Phillippy A.M."/>
            <person name="Ponting C.P."/>
            <person name="Pop M."/>
            <person name="Porcelli D."/>
            <person name="Powell J.R."/>
            <person name="Prohaska S."/>
            <person name="Pruitt K."/>
            <person name="Puig M."/>
            <person name="Quesneville H."/>
            <person name="Ram K.R."/>
            <person name="Rand D."/>
            <person name="Rasmussen M.D."/>
            <person name="Reed L.K."/>
            <person name="Reenan R."/>
            <person name="Reily A."/>
            <person name="Remington K.A."/>
            <person name="Rieger T.T."/>
            <person name="Ritchie M.G."/>
            <person name="Robin C."/>
            <person name="Rogers Y.H."/>
            <person name="Rohde C."/>
            <person name="Rozas J."/>
            <person name="Rubenfield M.J."/>
            <person name="Ruiz A."/>
            <person name="Russo S."/>
            <person name="Salzberg S.L."/>
            <person name="Sanchez-Gracia A."/>
            <person name="Saranga D.J."/>
            <person name="Sato H."/>
            <person name="Schaeffer S.W."/>
            <person name="Schatz M.C."/>
            <person name="Schlenke T."/>
            <person name="Schwartz R."/>
            <person name="Segarra C."/>
            <person name="Singh R.S."/>
            <person name="Sirot L."/>
            <person name="Sirota M."/>
            <person name="Sisneros N.B."/>
            <person name="Smith C.D."/>
            <person name="Smith T.F."/>
            <person name="Spieth J."/>
            <person name="Stage D.E."/>
            <person name="Stark A."/>
            <person name="Stephan W."/>
            <person name="Strausberg R.L."/>
            <person name="Strempel S."/>
            <person name="Sturgill D."/>
            <person name="Sutton G."/>
            <person name="Sutton G.G."/>
            <person name="Tao W."/>
            <person name="Teichmann S."/>
            <person name="Tobari Y.N."/>
            <person name="Tomimura Y."/>
            <person name="Tsolas J.M."/>
            <person name="Valente V.L."/>
            <person name="Venter E."/>
            <person name="Venter J.C."/>
            <person name="Vicario S."/>
            <person name="Vieira F.G."/>
            <person name="Vilella A.J."/>
            <person name="Villasante A."/>
            <person name="Walenz B."/>
            <person name="Wang J."/>
            <person name="Wasserman M."/>
            <person name="Watts T."/>
            <person name="Wilson D."/>
            <person name="Wilson R.K."/>
            <person name="Wing R.A."/>
            <person name="Wolfner M.F."/>
            <person name="Wong A."/>
            <person name="Wong G.K."/>
            <person name="Wu C.I."/>
            <person name="Wu G."/>
            <person name="Yamamoto D."/>
            <person name="Yang H.P."/>
            <person name="Yang S.P."/>
            <person name="Yorke J.A."/>
            <person name="Yoshida K."/>
            <person name="Zdobnov E."/>
            <person name="Zhang P."/>
            <person name="Zhang Y."/>
            <person name="Zimin A.V."/>
            <person name="Baldwin J."/>
            <person name="Abdouelleil A."/>
            <person name="Abdulkadir J."/>
            <person name="Abebe A."/>
            <person name="Abera B."/>
            <person name="Abreu J."/>
            <person name="Acer S.C."/>
            <person name="Aftuck L."/>
            <person name="Alexander A."/>
            <person name="An P."/>
            <person name="Anderson E."/>
            <person name="Anderson S."/>
            <person name="Arachi H."/>
            <person name="Azer M."/>
            <person name="Bachantsang P."/>
            <person name="Barry A."/>
            <person name="Bayul T."/>
            <person name="Berlin A."/>
            <person name="Bessette D."/>
            <person name="Bloom T."/>
            <person name="Blye J."/>
            <person name="Boguslavskiy L."/>
            <person name="Bonnet C."/>
            <person name="Boukhgalter B."/>
            <person name="Bourzgui I."/>
            <person name="Brown A."/>
            <person name="Cahill P."/>
            <person name="Channer S."/>
            <person name="Cheshatsang Y."/>
            <person name="Chuda L."/>
            <person name="Citroen M."/>
            <person name="Collymore A."/>
            <person name="Cooke P."/>
            <person name="Costello M."/>
            <person name="D'Aco K."/>
            <person name="Daza R."/>
            <person name="De Haan G."/>
            <person name="DeGray S."/>
            <person name="DeMaso C."/>
            <person name="Dhargay N."/>
            <person name="Dooley K."/>
            <person name="Dooley E."/>
            <person name="Doricent M."/>
            <person name="Dorje P."/>
            <person name="Dorjee K."/>
            <person name="Dupes A."/>
            <person name="Elong R."/>
            <person name="Falk J."/>
            <person name="Farina A."/>
            <person name="Faro S."/>
            <person name="Ferguson D."/>
            <person name="Fisher S."/>
            <person name="Foley C.D."/>
            <person name="Franke A."/>
            <person name="Friedrich D."/>
            <person name="Gadbois L."/>
            <person name="Gearin G."/>
            <person name="Gearin C.R."/>
            <person name="Giannoukos G."/>
            <person name="Goode T."/>
            <person name="Graham J."/>
            <person name="Grandbois E."/>
            <person name="Grewal S."/>
            <person name="Gyaltsen K."/>
            <person name="Hafez N."/>
            <person name="Hagos B."/>
            <person name="Hall J."/>
            <person name="Henson C."/>
            <person name="Hollinger A."/>
            <person name="Honan T."/>
            <person name="Huard M.D."/>
            <person name="Hughes L."/>
            <person name="Hurhula B."/>
            <person name="Husby M.E."/>
            <person name="Kamat A."/>
            <person name="Kanga B."/>
            <person name="Kashin S."/>
            <person name="Khazanovich D."/>
            <person name="Kisner P."/>
            <person name="Lance K."/>
            <person name="Lara M."/>
            <person name="Lee W."/>
            <person name="Lennon N."/>
            <person name="Letendre F."/>
            <person name="LeVine R."/>
            <person name="Lipovsky A."/>
            <person name="Liu X."/>
            <person name="Liu J."/>
            <person name="Liu S."/>
            <person name="Lokyitsang T."/>
            <person name="Lokyitsang Y."/>
            <person name="Lubonja R."/>
            <person name="Lui A."/>
            <person name="MacDonald P."/>
            <person name="Magnisalis V."/>
            <person name="Maru K."/>
            <person name="Matthews C."/>
            <person name="McCusker W."/>
            <person name="McDonough S."/>
            <person name="Mehta T."/>
            <person name="Meldrim J."/>
            <person name="Meneus L."/>
            <person name="Mihai O."/>
            <person name="Mihalev A."/>
            <person name="Mihova T."/>
            <person name="Mittelman R."/>
            <person name="Mlenga V."/>
            <person name="Montmayeur A."/>
            <person name="Mulrain L."/>
            <person name="Navidi A."/>
            <person name="Naylor J."/>
            <person name="Negash T."/>
            <person name="Nguyen T."/>
            <person name="Nguyen N."/>
            <person name="Nicol R."/>
            <person name="Norbu C."/>
            <person name="Norbu N."/>
            <person name="Novod N."/>
            <person name="O'Neill B."/>
            <person name="Osman S."/>
            <person name="Markiewicz E."/>
            <person name="Oyono O.L."/>
            <person name="Patti C."/>
            <person name="Phunkhang P."/>
            <person name="Pierre F."/>
            <person name="Priest M."/>
            <person name="Raghuraman S."/>
            <person name="Rege F."/>
            <person name="Reyes R."/>
            <person name="Rise C."/>
            <person name="Rogov P."/>
            <person name="Ross K."/>
            <person name="Ryan E."/>
            <person name="Settipalli S."/>
            <person name="Shea T."/>
            <person name="Sherpa N."/>
            <person name="Shi L."/>
            <person name="Shih D."/>
            <person name="Sparrow T."/>
            <person name="Spaulding J."/>
            <person name="Stalker J."/>
            <person name="Stange-Thomann N."/>
            <person name="Stavropoulos S."/>
            <person name="Stone C."/>
            <person name="Strader C."/>
            <person name="Tesfaye S."/>
            <person name="Thomson T."/>
            <person name="Thoulutsang Y."/>
            <person name="Thoulutsang D."/>
            <person name="Topham K."/>
            <person name="Topping I."/>
            <person name="Tsamla T."/>
            <person name="Vassiliev H."/>
            <person name="Vo A."/>
            <person name="Wangchuk T."/>
            <person name="Wangdi T."/>
            <person name="Weiand M."/>
            <person name="Wilkinson J."/>
            <person name="Wilson A."/>
            <person name="Yadav S."/>
            <person name="Young G."/>
            <person name="Yu Q."/>
            <person name="Zembek L."/>
            <person name="Zhong D."/>
            <person name="Zimmer A."/>
            <person name="Zwirko Z."/>
            <person name="Jaffe D.B."/>
            <person name="Alvarez P."/>
            <person name="Brockman W."/>
            <person name="Butler J."/>
            <person name="Chin C."/>
            <person name="Gnerre S."/>
            <person name="Grabherr M."/>
            <person name="Kleber M."/>
            <person name="Mauceli E."/>
            <person name="MacCallum I."/>
        </authorList>
    </citation>
    <scope>NUCLEOTIDE SEQUENCE [LARGE SCALE GENOMIC DNA]</scope>
    <source>
        <strain evidence="16">Tucson 14030-0811.24</strain>
    </source>
</reference>
<dbReference type="eggNOG" id="KOG0250">
    <property type="taxonomic scope" value="Eukaryota"/>
</dbReference>
<dbReference type="InParanoid" id="B4NAG6"/>
<comment type="similarity">
    <text evidence="3">Belongs to the SMC family. SMC6 subfamily.</text>
</comment>
<dbReference type="GO" id="GO:0005524">
    <property type="term" value="F:ATP binding"/>
    <property type="evidence" value="ECO:0007669"/>
    <property type="project" value="UniProtKB-KW"/>
</dbReference>
<dbReference type="GO" id="GO:0030915">
    <property type="term" value="C:Smc5-Smc6 complex"/>
    <property type="evidence" value="ECO:0007669"/>
    <property type="project" value="TreeGrafter"/>
</dbReference>
<dbReference type="Pfam" id="PF02463">
    <property type="entry name" value="SMC_N"/>
    <property type="match status" value="1"/>
</dbReference>
<dbReference type="GO" id="GO:0000724">
    <property type="term" value="P:double-strand break repair via homologous recombination"/>
    <property type="evidence" value="ECO:0007669"/>
    <property type="project" value="TreeGrafter"/>
</dbReference>
<comment type="subcellular location">
    <subcellularLocation>
        <location evidence="2">Chromosome</location>
    </subcellularLocation>
    <subcellularLocation>
        <location evidence="1">Nucleus</location>
    </subcellularLocation>
</comment>
<evidence type="ECO:0000256" key="4">
    <source>
        <dbReference type="ARBA" id="ARBA00022454"/>
    </source>
</evidence>
<dbReference type="SMR" id="B4NAG6"/>
<evidence type="ECO:0000256" key="11">
    <source>
        <dbReference type="ARBA" id="ARBA00023242"/>
    </source>
</evidence>
<evidence type="ECO:0000256" key="6">
    <source>
        <dbReference type="ARBA" id="ARBA00022763"/>
    </source>
</evidence>
<keyword evidence="16" id="KW-1185">Reference proteome</keyword>
<dbReference type="GO" id="GO:0031000">
    <property type="term" value="P:response to caffeine"/>
    <property type="evidence" value="ECO:0007669"/>
    <property type="project" value="EnsemblMetazoa"/>
</dbReference>
<dbReference type="FunCoup" id="B4NAG6">
    <property type="interactions" value="1441"/>
</dbReference>
<feature type="region of interest" description="Disordered" evidence="13">
    <location>
        <begin position="1"/>
        <end position="58"/>
    </location>
</feature>
<keyword evidence="8 12" id="KW-0175">Coiled coil</keyword>
<feature type="coiled-coil region" evidence="12">
    <location>
        <begin position="313"/>
        <end position="403"/>
    </location>
</feature>
<keyword evidence="4" id="KW-0158">Chromosome</keyword>
<feature type="coiled-coil region" evidence="12">
    <location>
        <begin position="260"/>
        <end position="287"/>
    </location>
</feature>